<dbReference type="AlphaFoldDB" id="A0A6J6B692"/>
<organism evidence="1">
    <name type="scientific">freshwater metagenome</name>
    <dbReference type="NCBI Taxonomy" id="449393"/>
    <lineage>
        <taxon>unclassified sequences</taxon>
        <taxon>metagenomes</taxon>
        <taxon>ecological metagenomes</taxon>
    </lineage>
</organism>
<dbReference type="InterPro" id="IPR027396">
    <property type="entry name" value="DsrEFH-like"/>
</dbReference>
<dbReference type="Pfam" id="PF02635">
    <property type="entry name" value="DsrE"/>
    <property type="match status" value="1"/>
</dbReference>
<evidence type="ECO:0000313" key="1">
    <source>
        <dbReference type="EMBL" id="CAB4534385.1"/>
    </source>
</evidence>
<sequence>MINTHSSVKLVVKVMAGANDPERCAQAFTVASTALASGAEVSLWLTGEAAWFALPGKCEEFELPHSAKLADLRDALLAGGKITLCTQCAVRRGINEGDQISGIVIAGAASFVEEILQPNVQALVY</sequence>
<dbReference type="Gene3D" id="3.40.1260.10">
    <property type="entry name" value="DsrEFH-like"/>
    <property type="match status" value="1"/>
</dbReference>
<reference evidence="1" key="1">
    <citation type="submission" date="2020-05" db="EMBL/GenBank/DDBJ databases">
        <authorList>
            <person name="Chiriac C."/>
            <person name="Salcher M."/>
            <person name="Ghai R."/>
            <person name="Kavagutti S V."/>
        </authorList>
    </citation>
    <scope>NUCLEOTIDE SEQUENCE</scope>
</reference>
<dbReference type="SUPFAM" id="SSF75169">
    <property type="entry name" value="DsrEFH-like"/>
    <property type="match status" value="1"/>
</dbReference>
<dbReference type="EMBL" id="CAEZSJ010000023">
    <property type="protein sequence ID" value="CAB4534385.1"/>
    <property type="molecule type" value="Genomic_DNA"/>
</dbReference>
<name>A0A6J6B692_9ZZZZ</name>
<accession>A0A6J6B692</accession>
<protein>
    <submittedName>
        <fullName evidence="1">Unannotated protein</fullName>
    </submittedName>
</protein>
<gene>
    <name evidence="1" type="ORF">UFOPK1425_00223</name>
</gene>
<dbReference type="InterPro" id="IPR003787">
    <property type="entry name" value="Sulphur_relay_DsrE/F-like"/>
</dbReference>
<proteinExistence type="predicted"/>